<organism evidence="6 7">
    <name type="scientific">Candidatus Marimicrobium litorale</name>
    <dbReference type="NCBI Taxonomy" id="2518991"/>
    <lineage>
        <taxon>Bacteria</taxon>
        <taxon>Pseudomonadati</taxon>
        <taxon>Pseudomonadota</taxon>
        <taxon>Gammaproteobacteria</taxon>
        <taxon>Cellvibrionales</taxon>
        <taxon>Halieaceae</taxon>
        <taxon>Marimicrobium</taxon>
    </lineage>
</organism>
<evidence type="ECO:0000259" key="5">
    <source>
        <dbReference type="PROSITE" id="PS50110"/>
    </source>
</evidence>
<dbReference type="SMART" id="SM00448">
    <property type="entry name" value="REC"/>
    <property type="match status" value="1"/>
</dbReference>
<dbReference type="PROSITE" id="PS50043">
    <property type="entry name" value="HTH_LUXR_2"/>
    <property type="match status" value="1"/>
</dbReference>
<feature type="domain" description="Response regulatory" evidence="5">
    <location>
        <begin position="4"/>
        <end position="121"/>
    </location>
</feature>
<evidence type="ECO:0000256" key="2">
    <source>
        <dbReference type="ARBA" id="ARBA00023125"/>
    </source>
</evidence>
<dbReference type="SUPFAM" id="SSF52172">
    <property type="entry name" value="CheY-like"/>
    <property type="match status" value="1"/>
</dbReference>
<keyword evidence="1 3" id="KW-0597">Phosphoprotein</keyword>
<dbReference type="RefSeq" id="WP_279250144.1">
    <property type="nucleotide sequence ID" value="NZ_SHNO01000001.1"/>
</dbReference>
<dbReference type="PROSITE" id="PS50110">
    <property type="entry name" value="RESPONSE_REGULATORY"/>
    <property type="match status" value="1"/>
</dbReference>
<reference evidence="6" key="1">
    <citation type="submission" date="2019-02" db="EMBL/GenBank/DDBJ databases">
        <authorList>
            <person name="Li S.-H."/>
        </authorList>
    </citation>
    <scope>NUCLEOTIDE SEQUENCE</scope>
    <source>
        <strain evidence="6">IMCC11814</strain>
    </source>
</reference>
<proteinExistence type="predicted"/>
<dbReference type="SMART" id="SM00421">
    <property type="entry name" value="HTH_LUXR"/>
    <property type="match status" value="1"/>
</dbReference>
<accession>A0ABT3T842</accession>
<evidence type="ECO:0000256" key="1">
    <source>
        <dbReference type="ARBA" id="ARBA00022553"/>
    </source>
</evidence>
<dbReference type="EMBL" id="SHNO01000001">
    <property type="protein sequence ID" value="MCX2978447.1"/>
    <property type="molecule type" value="Genomic_DNA"/>
</dbReference>
<keyword evidence="2" id="KW-0238">DNA-binding</keyword>
<dbReference type="InterPro" id="IPR000792">
    <property type="entry name" value="Tscrpt_reg_LuxR_C"/>
</dbReference>
<dbReference type="InterPro" id="IPR058245">
    <property type="entry name" value="NreC/VraR/RcsB-like_REC"/>
</dbReference>
<dbReference type="CDD" id="cd06170">
    <property type="entry name" value="LuxR_C_like"/>
    <property type="match status" value="1"/>
</dbReference>
<gene>
    <name evidence="6" type="ORF">EYC82_13860</name>
</gene>
<dbReference type="PRINTS" id="PR00038">
    <property type="entry name" value="HTHLUXR"/>
</dbReference>
<evidence type="ECO:0000256" key="3">
    <source>
        <dbReference type="PROSITE-ProRule" id="PRU00169"/>
    </source>
</evidence>
<dbReference type="InterPro" id="IPR036388">
    <property type="entry name" value="WH-like_DNA-bd_sf"/>
</dbReference>
<dbReference type="Proteomes" id="UP001143304">
    <property type="component" value="Unassembled WGS sequence"/>
</dbReference>
<dbReference type="Pfam" id="PF00072">
    <property type="entry name" value="Response_reg"/>
    <property type="match status" value="1"/>
</dbReference>
<evidence type="ECO:0000313" key="7">
    <source>
        <dbReference type="Proteomes" id="UP001143304"/>
    </source>
</evidence>
<dbReference type="PANTHER" id="PTHR45566:SF1">
    <property type="entry name" value="HTH-TYPE TRANSCRIPTIONAL REGULATOR YHJB-RELATED"/>
    <property type="match status" value="1"/>
</dbReference>
<sequence length="217" mass="23998">MAKRALIVDDHPIVRNALVTSLVSLSIFDELNTAGSFQELLDVLEEDTDYQLLILDLSLTDVSGADGMVYIRENYADIPIVVFSGQYSPDIIAECFEKGVQGFVSKNSSMQVFINAIRIVLAGSTYIPPDAASLMGLEPAEINNPDMSAPEESVQFSPKQRKVFDQLIMGVPNKVIARRLNMAEGTVKAHLHSIYQVLRVTNRAQAILRSRELQLTD</sequence>
<dbReference type="InterPro" id="IPR051015">
    <property type="entry name" value="EvgA-like"/>
</dbReference>
<name>A0ABT3T842_9GAMM</name>
<evidence type="ECO:0000259" key="4">
    <source>
        <dbReference type="PROSITE" id="PS50043"/>
    </source>
</evidence>
<evidence type="ECO:0000313" key="6">
    <source>
        <dbReference type="EMBL" id="MCX2978447.1"/>
    </source>
</evidence>
<dbReference type="Gene3D" id="1.10.10.10">
    <property type="entry name" value="Winged helix-like DNA-binding domain superfamily/Winged helix DNA-binding domain"/>
    <property type="match status" value="1"/>
</dbReference>
<feature type="domain" description="HTH luxR-type" evidence="4">
    <location>
        <begin position="149"/>
        <end position="214"/>
    </location>
</feature>
<dbReference type="InterPro" id="IPR011006">
    <property type="entry name" value="CheY-like_superfamily"/>
</dbReference>
<dbReference type="Pfam" id="PF00196">
    <property type="entry name" value="GerE"/>
    <property type="match status" value="1"/>
</dbReference>
<comment type="caution">
    <text evidence="6">The sequence shown here is derived from an EMBL/GenBank/DDBJ whole genome shotgun (WGS) entry which is preliminary data.</text>
</comment>
<dbReference type="InterPro" id="IPR016032">
    <property type="entry name" value="Sig_transdc_resp-reg_C-effctor"/>
</dbReference>
<dbReference type="PANTHER" id="PTHR45566">
    <property type="entry name" value="HTH-TYPE TRANSCRIPTIONAL REGULATOR YHJB-RELATED"/>
    <property type="match status" value="1"/>
</dbReference>
<protein>
    <submittedName>
        <fullName evidence="6">Response regulator transcription factor</fullName>
    </submittedName>
</protein>
<dbReference type="Gene3D" id="3.40.50.2300">
    <property type="match status" value="1"/>
</dbReference>
<dbReference type="CDD" id="cd17535">
    <property type="entry name" value="REC_NarL-like"/>
    <property type="match status" value="1"/>
</dbReference>
<dbReference type="SUPFAM" id="SSF46894">
    <property type="entry name" value="C-terminal effector domain of the bipartite response regulators"/>
    <property type="match status" value="1"/>
</dbReference>
<dbReference type="InterPro" id="IPR001789">
    <property type="entry name" value="Sig_transdc_resp-reg_receiver"/>
</dbReference>
<feature type="modified residue" description="4-aspartylphosphate" evidence="3">
    <location>
        <position position="56"/>
    </location>
</feature>
<keyword evidence="7" id="KW-1185">Reference proteome</keyword>